<protein>
    <submittedName>
        <fullName evidence="2">Uncharacterized protein</fullName>
    </submittedName>
</protein>
<sequence length="107" mass="10944">MSDFCESQCGSSSQVHYYPQLDPWTMSENHCVGATPMETSGSASSSSPAGRSSALGLSVWASGSGGQRSSPLSTSSPSIGSTTMEGSLLDSLGYLPRVSGGVWDGLM</sequence>
<evidence type="ECO:0000313" key="2">
    <source>
        <dbReference type="EMBL" id="TNN61114.1"/>
    </source>
</evidence>
<gene>
    <name evidence="2" type="ORF">EYF80_028622</name>
</gene>
<reference evidence="2 3" key="1">
    <citation type="submission" date="2019-03" db="EMBL/GenBank/DDBJ databases">
        <title>First draft genome of Liparis tanakae, snailfish: a comprehensive survey of snailfish specific genes.</title>
        <authorList>
            <person name="Kim W."/>
            <person name="Song I."/>
            <person name="Jeong J.-H."/>
            <person name="Kim D."/>
            <person name="Kim S."/>
            <person name="Ryu S."/>
            <person name="Song J.Y."/>
            <person name="Lee S.K."/>
        </authorList>
    </citation>
    <scope>NUCLEOTIDE SEQUENCE [LARGE SCALE GENOMIC DNA]</scope>
    <source>
        <tissue evidence="2">Muscle</tissue>
    </source>
</reference>
<evidence type="ECO:0000256" key="1">
    <source>
        <dbReference type="SAM" id="MobiDB-lite"/>
    </source>
</evidence>
<keyword evidence="3" id="KW-1185">Reference proteome</keyword>
<dbReference type="AlphaFoldDB" id="A0A4Z2H8C9"/>
<feature type="compositionally biased region" description="Low complexity" evidence="1">
    <location>
        <begin position="40"/>
        <end position="58"/>
    </location>
</feature>
<proteinExistence type="predicted"/>
<dbReference type="Proteomes" id="UP000314294">
    <property type="component" value="Unassembled WGS sequence"/>
</dbReference>
<name>A0A4Z2H8C9_9TELE</name>
<dbReference type="EMBL" id="SRLO01000321">
    <property type="protein sequence ID" value="TNN61114.1"/>
    <property type="molecule type" value="Genomic_DNA"/>
</dbReference>
<organism evidence="2 3">
    <name type="scientific">Liparis tanakae</name>
    <name type="common">Tanaka's snailfish</name>
    <dbReference type="NCBI Taxonomy" id="230148"/>
    <lineage>
        <taxon>Eukaryota</taxon>
        <taxon>Metazoa</taxon>
        <taxon>Chordata</taxon>
        <taxon>Craniata</taxon>
        <taxon>Vertebrata</taxon>
        <taxon>Euteleostomi</taxon>
        <taxon>Actinopterygii</taxon>
        <taxon>Neopterygii</taxon>
        <taxon>Teleostei</taxon>
        <taxon>Neoteleostei</taxon>
        <taxon>Acanthomorphata</taxon>
        <taxon>Eupercaria</taxon>
        <taxon>Perciformes</taxon>
        <taxon>Cottioidei</taxon>
        <taxon>Cottales</taxon>
        <taxon>Liparidae</taxon>
        <taxon>Liparis</taxon>
    </lineage>
</organism>
<feature type="compositionally biased region" description="Low complexity" evidence="1">
    <location>
        <begin position="67"/>
        <end position="82"/>
    </location>
</feature>
<feature type="region of interest" description="Disordered" evidence="1">
    <location>
        <begin position="28"/>
        <end position="82"/>
    </location>
</feature>
<comment type="caution">
    <text evidence="2">The sequence shown here is derived from an EMBL/GenBank/DDBJ whole genome shotgun (WGS) entry which is preliminary data.</text>
</comment>
<accession>A0A4Z2H8C9</accession>
<evidence type="ECO:0000313" key="3">
    <source>
        <dbReference type="Proteomes" id="UP000314294"/>
    </source>
</evidence>